<dbReference type="GO" id="GO:0019005">
    <property type="term" value="C:SCF ubiquitin ligase complex"/>
    <property type="evidence" value="ECO:0007669"/>
    <property type="project" value="TreeGrafter"/>
</dbReference>
<dbReference type="InterPro" id="IPR006553">
    <property type="entry name" value="Leu-rich_rpt_Cys-con_subtyp"/>
</dbReference>
<evidence type="ECO:0000313" key="5">
    <source>
        <dbReference type="Proteomes" id="UP000746747"/>
    </source>
</evidence>
<dbReference type="PROSITE" id="PS50181">
    <property type="entry name" value="FBOX"/>
    <property type="match status" value="1"/>
</dbReference>
<dbReference type="InterPro" id="IPR057207">
    <property type="entry name" value="FBXL15_LRR"/>
</dbReference>
<keyword evidence="5" id="KW-1185">Reference proteome</keyword>
<dbReference type="SMART" id="SM00367">
    <property type="entry name" value="LRR_CC"/>
    <property type="match status" value="6"/>
</dbReference>
<gene>
    <name evidence="4" type="ORF">CJOHNSTONI_LOCUS6041</name>
</gene>
<dbReference type="PANTHER" id="PTHR13318:SF95">
    <property type="entry name" value="F-BOX PROTEIN YLR352W"/>
    <property type="match status" value="1"/>
</dbReference>
<comment type="caution">
    <text evidence="4">The sequence shown here is derived from an EMBL/GenBank/DDBJ whole genome shotgun (WGS) entry which is preliminary data.</text>
</comment>
<dbReference type="SUPFAM" id="SSF52047">
    <property type="entry name" value="RNI-like"/>
    <property type="match status" value="1"/>
</dbReference>
<reference evidence="4" key="1">
    <citation type="submission" date="2021-09" db="EMBL/GenBank/DDBJ databases">
        <authorList>
            <consortium name="Pathogen Informatics"/>
        </authorList>
    </citation>
    <scope>NUCLEOTIDE SEQUENCE</scope>
</reference>
<dbReference type="Proteomes" id="UP000746747">
    <property type="component" value="Unassembled WGS sequence"/>
</dbReference>
<dbReference type="Pfam" id="PF25372">
    <property type="entry name" value="DUF7885"/>
    <property type="match status" value="1"/>
</dbReference>
<dbReference type="Gene3D" id="1.20.1280.50">
    <property type="match status" value="1"/>
</dbReference>
<feature type="region of interest" description="Disordered" evidence="2">
    <location>
        <begin position="1"/>
        <end position="35"/>
    </location>
</feature>
<sequence length="556" mass="61796">MPVKYDIKDARRKKSFSSSSSSSLSPSTSTPSSSSSLSSLSAVAAIAAAVVAAAAATKRKETMIDKLHEDCLISIFHKLDFIDRVRLEVVCHKWFEILQKQASYANIKELNMADFLANDSSSYFQQEFISFAPTVIGVVRRCGRYVRMISFGQRWLKISQPIIDAIADYCTRLTELDLGCIILDADISILLEKIGENLETFSLEETSWVNKDDGDKVQDFFQRMKKLNKINLRRASFKLNKLHELSPCLKSIEISGANSLPAEILNAFLALHPNLTELELCPVTVTDDMTLSYISGLPALQSLHIGYIQKEAQILPMEPLAFCNTIQNLHIQNCTALTGQSLRLILEGLVNLRSLTITSCSKVFDYSSLSQCRQLDSLSIGHSPHLSDEELIPLAAHNRLHSLTLNKCFNITNNSILTMIKDCTLNNISLISCDGITDEVLYSLASVQYAIETISVQGCTCITSKGVAALALMKNITKLRELDISHNRNIDDMAILSIHNGLKLKKRESEENCGNGDKENEIQPQTSTDLLTIYIFKTSVSFRIESHVSDLINLSN</sequence>
<name>A0A8J2M6A0_9BILA</name>
<feature type="domain" description="F-box" evidence="3">
    <location>
        <begin position="61"/>
        <end position="107"/>
    </location>
</feature>
<dbReference type="SUPFAM" id="SSF81383">
    <property type="entry name" value="F-box domain"/>
    <property type="match status" value="1"/>
</dbReference>
<feature type="compositionally biased region" description="Low complexity" evidence="2">
    <location>
        <begin position="17"/>
        <end position="35"/>
    </location>
</feature>
<organism evidence="4 5">
    <name type="scientific">Cercopithifilaria johnstoni</name>
    <dbReference type="NCBI Taxonomy" id="2874296"/>
    <lineage>
        <taxon>Eukaryota</taxon>
        <taxon>Metazoa</taxon>
        <taxon>Ecdysozoa</taxon>
        <taxon>Nematoda</taxon>
        <taxon>Chromadorea</taxon>
        <taxon>Rhabditida</taxon>
        <taxon>Spirurina</taxon>
        <taxon>Spiruromorpha</taxon>
        <taxon>Filarioidea</taxon>
        <taxon>Onchocercidae</taxon>
        <taxon>Cercopithifilaria</taxon>
    </lineage>
</organism>
<proteinExistence type="predicted"/>
<dbReference type="PANTHER" id="PTHR13318">
    <property type="entry name" value="PARTNER OF PAIRED, ISOFORM B-RELATED"/>
    <property type="match status" value="1"/>
</dbReference>
<dbReference type="SMART" id="SM00256">
    <property type="entry name" value="FBOX"/>
    <property type="match status" value="1"/>
</dbReference>
<dbReference type="GO" id="GO:0031146">
    <property type="term" value="P:SCF-dependent proteasomal ubiquitin-dependent protein catabolic process"/>
    <property type="evidence" value="ECO:0007669"/>
    <property type="project" value="TreeGrafter"/>
</dbReference>
<dbReference type="OrthoDB" id="10257471at2759"/>
<evidence type="ECO:0000313" key="4">
    <source>
        <dbReference type="EMBL" id="CAG9536084.1"/>
    </source>
</evidence>
<evidence type="ECO:0000256" key="2">
    <source>
        <dbReference type="SAM" id="MobiDB-lite"/>
    </source>
</evidence>
<dbReference type="InterPro" id="IPR001810">
    <property type="entry name" value="F-box_dom"/>
</dbReference>
<dbReference type="Pfam" id="PF00646">
    <property type="entry name" value="F-box"/>
    <property type="match status" value="1"/>
</dbReference>
<dbReference type="AlphaFoldDB" id="A0A8J2M6A0"/>
<evidence type="ECO:0000259" key="3">
    <source>
        <dbReference type="PROSITE" id="PS50181"/>
    </source>
</evidence>
<dbReference type="EMBL" id="CAKAEH010001426">
    <property type="protein sequence ID" value="CAG9536084.1"/>
    <property type="molecule type" value="Genomic_DNA"/>
</dbReference>
<dbReference type="InterPro" id="IPR036047">
    <property type="entry name" value="F-box-like_dom_sf"/>
</dbReference>
<keyword evidence="1" id="KW-0833">Ubl conjugation pathway</keyword>
<dbReference type="InterPro" id="IPR032675">
    <property type="entry name" value="LRR_dom_sf"/>
</dbReference>
<protein>
    <recommendedName>
        <fullName evidence="3">F-box domain-containing protein</fullName>
    </recommendedName>
</protein>
<evidence type="ECO:0000256" key="1">
    <source>
        <dbReference type="ARBA" id="ARBA00022786"/>
    </source>
</evidence>
<dbReference type="Gene3D" id="3.80.10.10">
    <property type="entry name" value="Ribonuclease Inhibitor"/>
    <property type="match status" value="1"/>
</dbReference>
<accession>A0A8J2M6A0</accession>